<dbReference type="PANTHER" id="PTHR35201:SF4">
    <property type="entry name" value="BETA-PINACENE SYNTHASE-RELATED"/>
    <property type="match status" value="1"/>
</dbReference>
<dbReference type="InterPro" id="IPR008949">
    <property type="entry name" value="Isoprenoid_synthase_dom_sf"/>
</dbReference>
<dbReference type="Pfam" id="PF19086">
    <property type="entry name" value="Terpene_syn_C_2"/>
    <property type="match status" value="1"/>
</dbReference>
<evidence type="ECO:0000256" key="2">
    <source>
        <dbReference type="RuleBase" id="RU366034"/>
    </source>
</evidence>
<keyword evidence="5" id="KW-1185">Reference proteome</keyword>
<sequence length="385" mass="43174">MHAAATHDRSSATDTYLSSSTKLWDGSLLSELVTPRHDLSKRVRPFPVQRNYFYAAAMHHSARWLREQMAMAPAEYQRLLREDVGGFVSWVYPDATAGQIRALSDFHFWAVRLDDLMDRKTAAATSLSACALLETVGAAELAPFDDFFGRMRALGMSRRCADRFTHALRLYGASSRQEVKAREGQARFGSVSGYITNRRTSAAMPVYYALAAWISRIDLPEELYQHPVVTRLENSCSDYSLLYNDAGSFIKERLAGRSEGTFVRLLSQQQGLSVQDTLYEIADMAAAAADDLEATSDIIDGCGLPVHQREQIHRYADALRKFVGGVNHWSNHTCRYLVGQPLVDTPATSRAGDVHHLRPAAIPHESHRPASMTGRPNDDRWRPWQ</sequence>
<dbReference type="Proteomes" id="UP000294513">
    <property type="component" value="Unassembled WGS sequence"/>
</dbReference>
<dbReference type="OrthoDB" id="3676909at2"/>
<dbReference type="GO" id="GO:0046872">
    <property type="term" value="F:metal ion binding"/>
    <property type="evidence" value="ECO:0007669"/>
    <property type="project" value="UniProtKB-KW"/>
</dbReference>
<accession>A0A4V2YVB5</accession>
<evidence type="ECO:0000256" key="1">
    <source>
        <dbReference type="ARBA" id="ARBA00023239"/>
    </source>
</evidence>
<feature type="region of interest" description="Disordered" evidence="3">
    <location>
        <begin position="359"/>
        <end position="385"/>
    </location>
</feature>
<proteinExistence type="inferred from homology"/>
<keyword evidence="1 2" id="KW-0456">Lyase</keyword>
<dbReference type="EC" id="4.2.3.-" evidence="2"/>
<name>A0A4V2YVB5_9ACTN</name>
<keyword evidence="2" id="KW-0460">Magnesium</keyword>
<comment type="similarity">
    <text evidence="2">Belongs to the terpene synthase family.</text>
</comment>
<keyword evidence="2" id="KW-0479">Metal-binding</keyword>
<dbReference type="InterPro" id="IPR034686">
    <property type="entry name" value="Terpene_cyclase-like_2"/>
</dbReference>
<gene>
    <name evidence="4" type="ORF">E1298_25010</name>
</gene>
<comment type="caution">
    <text evidence="4">The sequence shown here is derived from an EMBL/GenBank/DDBJ whole genome shotgun (WGS) entry which is preliminary data.</text>
</comment>
<dbReference type="EMBL" id="SMKU01000145">
    <property type="protein sequence ID" value="TDD80917.1"/>
    <property type="molecule type" value="Genomic_DNA"/>
</dbReference>
<feature type="compositionally biased region" description="Basic and acidic residues" evidence="3">
    <location>
        <begin position="376"/>
        <end position="385"/>
    </location>
</feature>
<dbReference type="RefSeq" id="WP_131897325.1">
    <property type="nucleotide sequence ID" value="NZ_SMKU01000145.1"/>
</dbReference>
<dbReference type="PANTHER" id="PTHR35201">
    <property type="entry name" value="TERPENE SYNTHASE"/>
    <property type="match status" value="1"/>
</dbReference>
<dbReference type="SFLD" id="SFLDS00005">
    <property type="entry name" value="Isoprenoid_Synthase_Type_I"/>
    <property type="match status" value="1"/>
</dbReference>
<dbReference type="SFLD" id="SFLDG01020">
    <property type="entry name" value="Terpene_Cyclase_Like_2"/>
    <property type="match status" value="1"/>
</dbReference>
<evidence type="ECO:0000256" key="3">
    <source>
        <dbReference type="SAM" id="MobiDB-lite"/>
    </source>
</evidence>
<dbReference type="SUPFAM" id="SSF48576">
    <property type="entry name" value="Terpenoid synthases"/>
    <property type="match status" value="1"/>
</dbReference>
<organism evidence="4 5">
    <name type="scientific">Actinomadura rubrisoli</name>
    <dbReference type="NCBI Taxonomy" id="2530368"/>
    <lineage>
        <taxon>Bacteria</taxon>
        <taxon>Bacillati</taxon>
        <taxon>Actinomycetota</taxon>
        <taxon>Actinomycetes</taxon>
        <taxon>Streptosporangiales</taxon>
        <taxon>Thermomonosporaceae</taxon>
        <taxon>Actinomadura</taxon>
    </lineage>
</organism>
<evidence type="ECO:0000313" key="4">
    <source>
        <dbReference type="EMBL" id="TDD80917.1"/>
    </source>
</evidence>
<protein>
    <recommendedName>
        <fullName evidence="2">Terpene synthase</fullName>
        <ecNumber evidence="2">4.2.3.-</ecNumber>
    </recommendedName>
</protein>
<dbReference type="Gene3D" id="1.10.600.10">
    <property type="entry name" value="Farnesyl Diphosphate Synthase"/>
    <property type="match status" value="1"/>
</dbReference>
<dbReference type="GO" id="GO:0010333">
    <property type="term" value="F:terpene synthase activity"/>
    <property type="evidence" value="ECO:0007669"/>
    <property type="project" value="InterPro"/>
</dbReference>
<reference evidence="4 5" key="1">
    <citation type="submission" date="2019-03" db="EMBL/GenBank/DDBJ databases">
        <title>Draft genome sequences of novel Actinobacteria.</title>
        <authorList>
            <person name="Sahin N."/>
            <person name="Ay H."/>
            <person name="Saygin H."/>
        </authorList>
    </citation>
    <scope>NUCLEOTIDE SEQUENCE [LARGE SCALE GENOMIC DNA]</scope>
    <source>
        <strain evidence="4 5">H3C3</strain>
    </source>
</reference>
<dbReference type="AlphaFoldDB" id="A0A4V2YVB5"/>
<evidence type="ECO:0000313" key="5">
    <source>
        <dbReference type="Proteomes" id="UP000294513"/>
    </source>
</evidence>
<comment type="cofactor">
    <cofactor evidence="2">
        <name>Mg(2+)</name>
        <dbReference type="ChEBI" id="CHEBI:18420"/>
    </cofactor>
</comment>